<evidence type="ECO:0000313" key="3">
    <source>
        <dbReference type="Proteomes" id="UP000054558"/>
    </source>
</evidence>
<dbReference type="GO" id="GO:0005634">
    <property type="term" value="C:nucleus"/>
    <property type="evidence" value="ECO:0000318"/>
    <property type="project" value="GO_Central"/>
</dbReference>
<reference evidence="2 3" key="1">
    <citation type="journal article" date="2014" name="Nat. Commun.">
        <title>Klebsormidium flaccidum genome reveals primary factors for plant terrestrial adaptation.</title>
        <authorList>
            <person name="Hori K."/>
            <person name="Maruyama F."/>
            <person name="Fujisawa T."/>
            <person name="Togashi T."/>
            <person name="Yamamoto N."/>
            <person name="Seo M."/>
            <person name="Sato S."/>
            <person name="Yamada T."/>
            <person name="Mori H."/>
            <person name="Tajima N."/>
            <person name="Moriyama T."/>
            <person name="Ikeuchi M."/>
            <person name="Watanabe M."/>
            <person name="Wada H."/>
            <person name="Kobayashi K."/>
            <person name="Saito M."/>
            <person name="Masuda T."/>
            <person name="Sasaki-Sekimoto Y."/>
            <person name="Mashiguchi K."/>
            <person name="Awai K."/>
            <person name="Shimojima M."/>
            <person name="Masuda S."/>
            <person name="Iwai M."/>
            <person name="Nobusawa T."/>
            <person name="Narise T."/>
            <person name="Kondo S."/>
            <person name="Saito H."/>
            <person name="Sato R."/>
            <person name="Murakawa M."/>
            <person name="Ihara Y."/>
            <person name="Oshima-Yamada Y."/>
            <person name="Ohtaka K."/>
            <person name="Satoh M."/>
            <person name="Sonobe K."/>
            <person name="Ishii M."/>
            <person name="Ohtani R."/>
            <person name="Kanamori-Sato M."/>
            <person name="Honoki R."/>
            <person name="Miyazaki D."/>
            <person name="Mochizuki H."/>
            <person name="Umetsu J."/>
            <person name="Higashi K."/>
            <person name="Shibata D."/>
            <person name="Kamiya Y."/>
            <person name="Sato N."/>
            <person name="Nakamura Y."/>
            <person name="Tabata S."/>
            <person name="Ida S."/>
            <person name="Kurokawa K."/>
            <person name="Ohta H."/>
        </authorList>
    </citation>
    <scope>NUCLEOTIDE SEQUENCE [LARGE SCALE GENOMIC DNA]</scope>
    <source>
        <strain evidence="2 3">NIES-2285</strain>
    </source>
</reference>
<evidence type="ECO:0000313" key="2">
    <source>
        <dbReference type="EMBL" id="GAQ81807.1"/>
    </source>
</evidence>
<dbReference type="AlphaFoldDB" id="A0A1Y1HZ44"/>
<dbReference type="PANTHER" id="PTHR31348">
    <property type="entry name" value="EID1-LIKE F-BOX PROTEIN 2-RELATED"/>
    <property type="match status" value="1"/>
</dbReference>
<dbReference type="InterPro" id="IPR036047">
    <property type="entry name" value="F-box-like_dom_sf"/>
</dbReference>
<dbReference type="Proteomes" id="UP000054558">
    <property type="component" value="Unassembled WGS sequence"/>
</dbReference>
<sequence length="568" mass="63252">MAPKRTAQSAPGHSPATRQGITTLGPDLLGAIFYKLGPSPMHVAVIACVCKDWRNVMQESTWKLLCLDAAPALCKQMGYDDPSSPPLGGWLAAYKVITYCAGLVPSDYENLKDFTKGSEPWPGAFYTNTWWDLVGHVEEKTSGFQTGPAVMRDLRLRKPFRDDVVFVTSPCAHEYPDSAGHEPCTFAFRGVVQDFAASAIAAKSGAEAYLEASSKEQELMQQGADDCCAYCQAPLFKLLEDVFFENNYIYNHPYYPSSDDSDDSEVDESAFGPRGFRVEGSVCGNGHLMMGGYGSRSQESFLEVMALEGSGEDLQIEKSDLMNLLCETFFLKVENDRAELAFRRSIDPFSASAKLTWLAVYLGPNALAVGPGDENDTCCLRKIGEKTQELAKSLQKCEVLVELDLVKKRISTLIERFEVGTVSGLETTSESEYSSESDPELEAEMEACDDPAPFWALIPEVLDRVERLPEISLPLVRLFLGFCTHSPSYTLNRIEALESLDKRRSLLQKKAVGVRKERRGEIEAALKAAGVSARYGRRRNQWPDYRAVYHFIRTRELSVQEVIECQRR</sequence>
<gene>
    <name evidence="2" type="ORF">KFL_000910260</name>
</gene>
<dbReference type="EMBL" id="DF237040">
    <property type="protein sequence ID" value="GAQ81807.1"/>
    <property type="molecule type" value="Genomic_DNA"/>
</dbReference>
<name>A0A1Y1HZ44_KLENI</name>
<dbReference type="OrthoDB" id="761790at2759"/>
<evidence type="ECO:0008006" key="4">
    <source>
        <dbReference type="Google" id="ProtNLM"/>
    </source>
</evidence>
<proteinExistence type="predicted"/>
<organism evidence="2 3">
    <name type="scientific">Klebsormidium nitens</name>
    <name type="common">Green alga</name>
    <name type="synonym">Ulothrix nitens</name>
    <dbReference type="NCBI Taxonomy" id="105231"/>
    <lineage>
        <taxon>Eukaryota</taxon>
        <taxon>Viridiplantae</taxon>
        <taxon>Streptophyta</taxon>
        <taxon>Klebsormidiophyceae</taxon>
        <taxon>Klebsormidiales</taxon>
        <taxon>Klebsormidiaceae</taxon>
        <taxon>Klebsormidium</taxon>
    </lineage>
</organism>
<protein>
    <recommendedName>
        <fullName evidence="4">F-box domain-containing protein</fullName>
    </recommendedName>
</protein>
<dbReference type="PANTHER" id="PTHR31348:SF4">
    <property type="entry name" value="PHYTOCHROME A-ASSOCIATED F-BOX PROTEIN"/>
    <property type="match status" value="1"/>
</dbReference>
<evidence type="ECO:0000256" key="1">
    <source>
        <dbReference type="SAM" id="MobiDB-lite"/>
    </source>
</evidence>
<dbReference type="SUPFAM" id="SSF81383">
    <property type="entry name" value="F-box domain"/>
    <property type="match status" value="1"/>
</dbReference>
<dbReference type="InterPro" id="IPR040267">
    <property type="entry name" value="EID1-like"/>
</dbReference>
<dbReference type="STRING" id="105231.A0A1Y1HZ44"/>
<feature type="region of interest" description="Disordered" evidence="1">
    <location>
        <begin position="1"/>
        <end position="20"/>
    </location>
</feature>
<accession>A0A1Y1HZ44</accession>
<keyword evidence="3" id="KW-1185">Reference proteome</keyword>